<proteinExistence type="predicted"/>
<gene>
    <name evidence="2" type="ORF">Cvel_2462</name>
</gene>
<organism evidence="2">
    <name type="scientific">Chromera velia CCMP2878</name>
    <dbReference type="NCBI Taxonomy" id="1169474"/>
    <lineage>
        <taxon>Eukaryota</taxon>
        <taxon>Sar</taxon>
        <taxon>Alveolata</taxon>
        <taxon>Colpodellida</taxon>
        <taxon>Chromeraceae</taxon>
        <taxon>Chromera</taxon>
    </lineage>
</organism>
<dbReference type="AlphaFoldDB" id="A0A0G4IF21"/>
<evidence type="ECO:0000256" key="1">
    <source>
        <dbReference type="SAM" id="SignalP"/>
    </source>
</evidence>
<dbReference type="VEuPathDB" id="CryptoDB:Cvel_2462"/>
<name>A0A0G4IF21_9ALVE</name>
<sequence length="195" mass="21266">MLLGRLSSDILLAFAALSLLLQLRSPIANGTNVPALSVSVDQLQQETRADTHPAPPLPPSREEIVRALKEEENGRFWRVWAQRAFAISSPSTSETETPKAQCWEGFTQSAREFVEWVLRGGEKGEQGDPCDENWTVGVGGEYGKKEFRPSFPSGRPPVLLGFDLQIKAFCKAKVRGTLGEGALPASKSTGSLRLS</sequence>
<dbReference type="EMBL" id="CDMZ01005920">
    <property type="protein sequence ID" value="CEM55892.1"/>
    <property type="molecule type" value="Genomic_DNA"/>
</dbReference>
<accession>A0A0G4IF21</accession>
<evidence type="ECO:0000313" key="2">
    <source>
        <dbReference type="EMBL" id="CEM55892.1"/>
    </source>
</evidence>
<keyword evidence="1" id="KW-0732">Signal</keyword>
<protein>
    <submittedName>
        <fullName evidence="2">Uncharacterized protein</fullName>
    </submittedName>
</protein>
<reference evidence="2" key="1">
    <citation type="submission" date="2014-11" db="EMBL/GenBank/DDBJ databases">
        <authorList>
            <person name="Otto D Thomas"/>
            <person name="Naeem Raeece"/>
        </authorList>
    </citation>
    <scope>NUCLEOTIDE SEQUENCE</scope>
</reference>
<feature type="signal peptide" evidence="1">
    <location>
        <begin position="1"/>
        <end position="30"/>
    </location>
</feature>
<feature type="chain" id="PRO_5005192951" evidence="1">
    <location>
        <begin position="31"/>
        <end position="195"/>
    </location>
</feature>